<dbReference type="Proteomes" id="UP000886998">
    <property type="component" value="Unassembled WGS sequence"/>
</dbReference>
<organism evidence="1 2">
    <name type="scientific">Trichonephila inaurata madagascariensis</name>
    <dbReference type="NCBI Taxonomy" id="2747483"/>
    <lineage>
        <taxon>Eukaryota</taxon>
        <taxon>Metazoa</taxon>
        <taxon>Ecdysozoa</taxon>
        <taxon>Arthropoda</taxon>
        <taxon>Chelicerata</taxon>
        <taxon>Arachnida</taxon>
        <taxon>Araneae</taxon>
        <taxon>Araneomorphae</taxon>
        <taxon>Entelegynae</taxon>
        <taxon>Araneoidea</taxon>
        <taxon>Nephilidae</taxon>
        <taxon>Trichonephila</taxon>
        <taxon>Trichonephila inaurata</taxon>
    </lineage>
</organism>
<dbReference type="AlphaFoldDB" id="A0A8X7CQQ2"/>
<evidence type="ECO:0000313" key="1">
    <source>
        <dbReference type="EMBL" id="GFY77448.1"/>
    </source>
</evidence>
<reference evidence="1" key="1">
    <citation type="submission" date="2020-08" db="EMBL/GenBank/DDBJ databases">
        <title>Multicomponent nature underlies the extraordinary mechanical properties of spider dragline silk.</title>
        <authorList>
            <person name="Kono N."/>
            <person name="Nakamura H."/>
            <person name="Mori M."/>
            <person name="Yoshida Y."/>
            <person name="Ohtoshi R."/>
            <person name="Malay A.D."/>
            <person name="Moran D.A.P."/>
            <person name="Tomita M."/>
            <person name="Numata K."/>
            <person name="Arakawa K."/>
        </authorList>
    </citation>
    <scope>NUCLEOTIDE SEQUENCE</scope>
</reference>
<keyword evidence="2" id="KW-1185">Reference proteome</keyword>
<dbReference type="EMBL" id="BMAV01022470">
    <property type="protein sequence ID" value="GFY77448.1"/>
    <property type="molecule type" value="Genomic_DNA"/>
</dbReference>
<proteinExistence type="predicted"/>
<accession>A0A8X7CQQ2</accession>
<gene>
    <name evidence="1" type="ORF">TNIN_490921</name>
</gene>
<evidence type="ECO:0000313" key="2">
    <source>
        <dbReference type="Proteomes" id="UP000886998"/>
    </source>
</evidence>
<protein>
    <submittedName>
        <fullName evidence="1">Uncharacterized protein</fullName>
    </submittedName>
</protein>
<name>A0A8X7CQQ2_9ARAC</name>
<comment type="caution">
    <text evidence="1">The sequence shown here is derived from an EMBL/GenBank/DDBJ whole genome shotgun (WGS) entry which is preliminary data.</text>
</comment>
<sequence>MDSSRFHSTDSITCFTVADSSFPSDASNTIDVLTVEAGVEVELFTVSSCSVVDKENDLIFCRSKFKAILVSKSAAGRSYDTEVLLFVDLTIDRS</sequence>